<evidence type="ECO:0000313" key="2">
    <source>
        <dbReference type="Proteomes" id="UP000006575"/>
    </source>
</evidence>
<keyword evidence="2" id="KW-1185">Reference proteome</keyword>
<dbReference type="GeneID" id="303206953"/>
<accession>Q1MHY3</accession>
<dbReference type="eggNOG" id="ENOG5034AU3">
    <property type="taxonomic scope" value="Bacteria"/>
</dbReference>
<evidence type="ECO:0000313" key="1">
    <source>
        <dbReference type="EMBL" id="CAK07427.1"/>
    </source>
</evidence>
<dbReference type="EMBL" id="AM236080">
    <property type="protein sequence ID" value="CAK07427.1"/>
    <property type="molecule type" value="Genomic_DNA"/>
</dbReference>
<sequence length="177" mass="19351">MAQVGYDSLEGVLRLTSAGERELDPFVVEVLTYHAALELEMDHLIARMLPRPDRLQGGGLGFKHKISVINAAWRGRPEDGDLLADALTRYNDLRNAVAHADQHKGVERIFSALSAAGTLINPDQAVNPTPYDVAVSICAFMGEDPGGRRLLRTLGEFDDVINSHLPTAFERSADDDT</sequence>
<organism evidence="1 2">
    <name type="scientific">Rhizobium johnstonii (strain DSM 114642 / LMG 32736 / 3841)</name>
    <name type="common">Rhizobium leguminosarum bv. viciae</name>
    <dbReference type="NCBI Taxonomy" id="216596"/>
    <lineage>
        <taxon>Bacteria</taxon>
        <taxon>Pseudomonadati</taxon>
        <taxon>Pseudomonadota</taxon>
        <taxon>Alphaproteobacteria</taxon>
        <taxon>Hyphomicrobiales</taxon>
        <taxon>Rhizobiaceae</taxon>
        <taxon>Rhizobium/Agrobacterium group</taxon>
        <taxon>Rhizobium</taxon>
        <taxon>Rhizobium johnstonii</taxon>
    </lineage>
</organism>
<name>Q1MHY3_RHIJ3</name>
<proteinExistence type="predicted"/>
<protein>
    <submittedName>
        <fullName evidence="1">Uncharacterized protein</fullName>
    </submittedName>
</protein>
<dbReference type="EnsemblBacteria" id="CAK07427">
    <property type="protein sequence ID" value="CAK07427"/>
    <property type="gene ID" value="RL1934"/>
</dbReference>
<dbReference type="KEGG" id="rle:RL1934"/>
<dbReference type="RefSeq" id="WP_011651555.1">
    <property type="nucleotide sequence ID" value="NC_008380.1"/>
</dbReference>
<gene>
    <name evidence="1" type="ordered locus">RL1934</name>
</gene>
<dbReference type="Proteomes" id="UP000006575">
    <property type="component" value="Chromosome"/>
</dbReference>
<dbReference type="HOGENOM" id="CLU_1553660_0_0_5"/>
<reference evidence="1 2" key="1">
    <citation type="journal article" date="2006" name="Genome Biol.">
        <title>The genome of Rhizobium leguminosarum has recognizable core and accessory components.</title>
        <authorList>
            <person name="Young J.W."/>
            <person name="Crossman L.C."/>
            <person name="Johnston A.W.B."/>
            <person name="Thomson N.R."/>
            <person name="Ghazoui Z.F."/>
            <person name="Hull K.H."/>
            <person name="Wexler M."/>
            <person name="Curson A.R.J."/>
            <person name="Todd J.D."/>
            <person name="Poole P.S."/>
            <person name="Mauchline T.H."/>
            <person name="East A.K."/>
            <person name="Quail M.A."/>
            <person name="Churcher C."/>
            <person name="Arrowsmith C."/>
            <person name="Cherevach A."/>
            <person name="Chillingworth T."/>
            <person name="Clarke K."/>
            <person name="Cronin A."/>
            <person name="Davis P."/>
            <person name="Fraser A."/>
            <person name="Hance Z."/>
            <person name="Hauser H."/>
            <person name="Jagels K."/>
            <person name="Moule S."/>
            <person name="Mungall K."/>
            <person name="Norbertczak H."/>
            <person name="Rabbinowitsch E."/>
            <person name="Sanders M."/>
            <person name="Simmonds M."/>
            <person name="Whitehead S."/>
            <person name="Parkhill J."/>
        </authorList>
    </citation>
    <scope>NUCLEOTIDE SEQUENCE [LARGE SCALE GENOMIC DNA]</scope>
    <source>
        <strain evidence="2">DSM 114642 / LMG 32736 / 3841</strain>
    </source>
</reference>
<dbReference type="AlphaFoldDB" id="Q1MHY3"/>